<proteinExistence type="predicted"/>
<accession>E7FVS9</accession>
<dbReference type="EMBL" id="ACLK02000002">
    <property type="protein sequence ID" value="EFY08999.1"/>
    <property type="molecule type" value="Genomic_DNA"/>
</dbReference>
<gene>
    <name evidence="2" type="ORF">HMPREF0357_11106</name>
</gene>
<feature type="transmembrane region" description="Helical" evidence="1">
    <location>
        <begin position="51"/>
        <end position="72"/>
    </location>
</feature>
<evidence type="ECO:0000313" key="2">
    <source>
        <dbReference type="EMBL" id="EFY08999.1"/>
    </source>
</evidence>
<sequence>MTEKKSISFLLIFLGFALAGLGGSTLGSFIITDVIFYRVLNIQGNLGTVDLVARISLIVVGFLISGIGVLLFRKSNKN</sequence>
<organism evidence="2 3">
    <name type="scientific">Erysipelothrix rhusiopathiae ATCC 19414</name>
    <dbReference type="NCBI Taxonomy" id="525280"/>
    <lineage>
        <taxon>Bacteria</taxon>
        <taxon>Bacillati</taxon>
        <taxon>Bacillota</taxon>
        <taxon>Erysipelotrichia</taxon>
        <taxon>Erysipelotrichales</taxon>
        <taxon>Erysipelotrichaceae</taxon>
        <taxon>Erysipelothrix</taxon>
    </lineage>
</organism>
<dbReference type="AlphaFoldDB" id="E7FVS9"/>
<name>E7FVS9_ERYRH</name>
<dbReference type="RefSeq" id="WP_003774995.1">
    <property type="nucleotide sequence ID" value="NZ_ACLK02000002.1"/>
</dbReference>
<keyword evidence="1" id="KW-1133">Transmembrane helix</keyword>
<evidence type="ECO:0000256" key="1">
    <source>
        <dbReference type="SAM" id="Phobius"/>
    </source>
</evidence>
<keyword evidence="1" id="KW-0472">Membrane</keyword>
<evidence type="ECO:0000313" key="3">
    <source>
        <dbReference type="Proteomes" id="UP000003028"/>
    </source>
</evidence>
<comment type="caution">
    <text evidence="2">The sequence shown here is derived from an EMBL/GenBank/DDBJ whole genome shotgun (WGS) entry which is preliminary data.</text>
</comment>
<dbReference type="Proteomes" id="UP000003028">
    <property type="component" value="Unassembled WGS sequence"/>
</dbReference>
<protein>
    <submittedName>
        <fullName evidence="2">Uncharacterized protein</fullName>
    </submittedName>
</protein>
<reference evidence="2" key="1">
    <citation type="submission" date="2011-01" db="EMBL/GenBank/DDBJ databases">
        <authorList>
            <person name="Muzny D."/>
            <person name="Qin X."/>
            <person name="Buhay C."/>
            <person name="Dugan-Rocha S."/>
            <person name="Ding Y."/>
            <person name="Chen G."/>
            <person name="Hawes A."/>
            <person name="Holder M."/>
            <person name="Jhangiani S."/>
            <person name="Johnson A."/>
            <person name="Khan Z."/>
            <person name="Li Z."/>
            <person name="Liu W."/>
            <person name="Liu X."/>
            <person name="Perez L."/>
            <person name="Shen H."/>
            <person name="Wang Q."/>
            <person name="Watt J."/>
            <person name="Xi L."/>
            <person name="Xin Y."/>
            <person name="Zhou J."/>
            <person name="Deng J."/>
            <person name="Jiang H."/>
            <person name="Liu Y."/>
            <person name="Qu J."/>
            <person name="Song X.-Z."/>
            <person name="Zhang L."/>
            <person name="Villasana D."/>
            <person name="Johnson A."/>
            <person name="Liu J."/>
            <person name="Liyanage D."/>
            <person name="Lorensuhewa L."/>
            <person name="Robinson T."/>
            <person name="Song A."/>
            <person name="Song B.-B."/>
            <person name="Dinh H."/>
            <person name="Thornton R."/>
            <person name="Coyle M."/>
            <person name="Francisco L."/>
            <person name="Jackson L."/>
            <person name="Javaid M."/>
            <person name="Korchina V."/>
            <person name="Kovar C."/>
            <person name="Mata R."/>
            <person name="Mathew T."/>
            <person name="Ngo R."/>
            <person name="Nguyen L."/>
            <person name="Nguyen N."/>
            <person name="Okwuonu G."/>
            <person name="Ongeri F."/>
            <person name="Pham C."/>
            <person name="Simmons D."/>
            <person name="Wilczek-Boney K."/>
            <person name="Hale W."/>
            <person name="Jakkamsetti A."/>
            <person name="Pham P."/>
            <person name="Ruth R."/>
            <person name="San Lucas F."/>
            <person name="Warren J."/>
            <person name="Zhang J."/>
            <person name="Zhao Z."/>
            <person name="Zhou C."/>
            <person name="Zhu D."/>
            <person name="Lee S."/>
            <person name="Bess C."/>
            <person name="Blankenburg K."/>
            <person name="Forbes L."/>
            <person name="Fu Q."/>
            <person name="Gubbala S."/>
            <person name="Hirani K."/>
            <person name="Jayaseelan J.C."/>
            <person name="Lara F."/>
            <person name="Munidasa M."/>
            <person name="Palculict T."/>
            <person name="Patil S."/>
            <person name="Pu L.-L."/>
            <person name="Saada N."/>
            <person name="Tang L."/>
            <person name="Weissenberger G."/>
            <person name="Zhu Y."/>
            <person name="Hemphill L."/>
            <person name="Shang Y."/>
            <person name="Youmans B."/>
            <person name="Ayvaz T."/>
            <person name="Ross M."/>
            <person name="Santibanez J."/>
            <person name="Aqrawi P."/>
            <person name="Gross S."/>
            <person name="Joshi V."/>
            <person name="Fowler G."/>
            <person name="Nazareth L."/>
            <person name="Reid J."/>
            <person name="Worley K."/>
            <person name="Petrosino J."/>
            <person name="Highlander S."/>
            <person name="Gibbs R."/>
        </authorList>
    </citation>
    <scope>NUCLEOTIDE SEQUENCE [LARGE SCALE GENOMIC DNA]</scope>
    <source>
        <strain evidence="2">ATCC 19414</strain>
    </source>
</reference>
<keyword evidence="1" id="KW-0812">Transmembrane</keyword>
<keyword evidence="3" id="KW-1185">Reference proteome</keyword>